<gene>
    <name evidence="1" type="ORF">SOCE26_030900</name>
</gene>
<dbReference type="SUPFAM" id="SSF54909">
    <property type="entry name" value="Dimeric alpha+beta barrel"/>
    <property type="match status" value="1"/>
</dbReference>
<dbReference type="Pfam" id="PF07237">
    <property type="entry name" value="DUF1428"/>
    <property type="match status" value="1"/>
</dbReference>
<dbReference type="Gene3D" id="3.30.70.100">
    <property type="match status" value="1"/>
</dbReference>
<dbReference type="PIRSF" id="PIRSF007028">
    <property type="entry name" value="UCP007028"/>
    <property type="match status" value="1"/>
</dbReference>
<protein>
    <recommendedName>
        <fullName evidence="3">RNA signal recognition particle</fullName>
    </recommendedName>
</protein>
<dbReference type="EMBL" id="CP012673">
    <property type="protein sequence ID" value="AUX41668.1"/>
    <property type="molecule type" value="Genomic_DNA"/>
</dbReference>
<dbReference type="InterPro" id="IPR009874">
    <property type="entry name" value="DUF1428"/>
</dbReference>
<dbReference type="AlphaFoldDB" id="A0A2L0EQS5"/>
<proteinExistence type="predicted"/>
<dbReference type="Proteomes" id="UP000238348">
    <property type="component" value="Chromosome"/>
</dbReference>
<dbReference type="OrthoDB" id="9792392at2"/>
<organism evidence="1 2">
    <name type="scientific">Sorangium cellulosum</name>
    <name type="common">Polyangium cellulosum</name>
    <dbReference type="NCBI Taxonomy" id="56"/>
    <lineage>
        <taxon>Bacteria</taxon>
        <taxon>Pseudomonadati</taxon>
        <taxon>Myxococcota</taxon>
        <taxon>Polyangia</taxon>
        <taxon>Polyangiales</taxon>
        <taxon>Polyangiaceae</taxon>
        <taxon>Sorangium</taxon>
    </lineage>
</organism>
<sequence>MSYIDGFVVPVPAGKKEAYREVCAQAAQIFKEYGATRVVECWGDDVPDGKVTDFKGAVKAEPGENIVFSWIVWPSKEVRDQANEKMRTDQRMQMGGDAPFDAKRMIFGGFEILMDTDGEKG</sequence>
<dbReference type="RefSeq" id="WP_104980182.1">
    <property type="nucleotide sequence ID" value="NZ_CP012673.1"/>
</dbReference>
<evidence type="ECO:0000313" key="1">
    <source>
        <dbReference type="EMBL" id="AUX41668.1"/>
    </source>
</evidence>
<dbReference type="InterPro" id="IPR011008">
    <property type="entry name" value="Dimeric_a/b-barrel"/>
</dbReference>
<name>A0A2L0EQS5_SORCE</name>
<accession>A0A2L0EQS5</accession>
<evidence type="ECO:0000313" key="2">
    <source>
        <dbReference type="Proteomes" id="UP000238348"/>
    </source>
</evidence>
<reference evidence="1 2" key="1">
    <citation type="submission" date="2015-09" db="EMBL/GenBank/DDBJ databases">
        <title>Sorangium comparison.</title>
        <authorList>
            <person name="Zaburannyi N."/>
            <person name="Bunk B."/>
            <person name="Overmann J."/>
            <person name="Mueller R."/>
        </authorList>
    </citation>
    <scope>NUCLEOTIDE SEQUENCE [LARGE SCALE GENOMIC DNA]</scope>
    <source>
        <strain evidence="1 2">So ce26</strain>
    </source>
</reference>
<evidence type="ECO:0008006" key="3">
    <source>
        <dbReference type="Google" id="ProtNLM"/>
    </source>
</evidence>